<feature type="transmembrane region" description="Helical" evidence="2">
    <location>
        <begin position="483"/>
        <end position="508"/>
    </location>
</feature>
<gene>
    <name evidence="3" type="ORF">AC579_8158</name>
</gene>
<dbReference type="EMBL" id="LFZO01000007">
    <property type="protein sequence ID" value="KXT18445.1"/>
    <property type="molecule type" value="Genomic_DNA"/>
</dbReference>
<sequence>MEHFDNPNPFASDDARHRTSGPGNGIAENLSSGDNELLSAVSPTDDRTPSQNSRTLKDDELLHPPSPTEGRTPSGSSQPRSLSKQRTKSDYGADNMDRHHTMDKLKSAAEDVQAGVVDKVRTVRHKLHMDSMHAYGVSRFLNPTNIQMRVRHQSDSDENASRAEERELIWRARDNRKGRNSIAVPRIDRDSDDDDHSFLPLQFTPRMSSSLEHIRTNLWTMISTFPYWDLAFWSGWSYTIGSALFICDGVLAWYPVAHGEDSLSETAKAYAGPLSFFFGAIFYQIGAVAAYLEAVNDGSFHGSAMRRLLDGHADDNKKLLDEKIHDFFSHLNPAHRHREEGYTATVDLEAGWKTKQARHLRPGSIYPDGKTPAPRRGAVDMGGDEGDTSIYMSWRWWPTWHALRTHHVYEIGYLACAIQLFGVTLYGVTAIVVLPGILDSLEWWQELGAYWYPQVVAAACFLISSLMFMLETQAKWYKPEPKVLGWWVGAWATVGSVGFELIAIFGILSHTRGWAEYQSDLSTIWGSSAYFMCSALQWYEAVNKNPIEELFNEPGEMKSSQVHPI</sequence>
<keyword evidence="2" id="KW-0812">Transmembrane</keyword>
<feature type="transmembrane region" description="Helical" evidence="2">
    <location>
        <begin position="411"/>
        <end position="438"/>
    </location>
</feature>
<feature type="transmembrane region" description="Helical" evidence="2">
    <location>
        <begin position="230"/>
        <end position="254"/>
    </location>
</feature>
<keyword evidence="4" id="KW-1185">Reference proteome</keyword>
<feature type="region of interest" description="Disordered" evidence="1">
    <location>
        <begin position="1"/>
        <end position="97"/>
    </location>
</feature>
<protein>
    <recommendedName>
        <fullName evidence="5">Integral membrane protein</fullName>
    </recommendedName>
</protein>
<organism evidence="3 4">
    <name type="scientific">Pseudocercospora musae</name>
    <dbReference type="NCBI Taxonomy" id="113226"/>
    <lineage>
        <taxon>Eukaryota</taxon>
        <taxon>Fungi</taxon>
        <taxon>Dikarya</taxon>
        <taxon>Ascomycota</taxon>
        <taxon>Pezizomycotina</taxon>
        <taxon>Dothideomycetes</taxon>
        <taxon>Dothideomycetidae</taxon>
        <taxon>Mycosphaerellales</taxon>
        <taxon>Mycosphaerellaceae</taxon>
        <taxon>Pseudocercospora</taxon>
    </lineage>
</organism>
<evidence type="ECO:0000313" key="4">
    <source>
        <dbReference type="Proteomes" id="UP000073492"/>
    </source>
</evidence>
<reference evidence="3 4" key="1">
    <citation type="submission" date="2015-07" db="EMBL/GenBank/DDBJ databases">
        <title>Comparative genomics of the Sigatoka disease complex on banana suggests a link between parallel evolutionary changes in Pseudocercospora fijiensis and Pseudocercospora eumusae and increased virulence on the banana host.</title>
        <authorList>
            <person name="Chang T.-C."/>
            <person name="Salvucci A."/>
            <person name="Crous P.W."/>
            <person name="Stergiopoulos I."/>
        </authorList>
    </citation>
    <scope>NUCLEOTIDE SEQUENCE [LARGE SCALE GENOMIC DNA]</scope>
    <source>
        <strain evidence="3 4">CBS 116634</strain>
    </source>
</reference>
<proteinExistence type="predicted"/>
<feature type="compositionally biased region" description="Polar residues" evidence="1">
    <location>
        <begin position="69"/>
        <end position="84"/>
    </location>
</feature>
<dbReference type="Proteomes" id="UP000073492">
    <property type="component" value="Unassembled WGS sequence"/>
</dbReference>
<feature type="compositionally biased region" description="Basic and acidic residues" evidence="1">
    <location>
        <begin position="87"/>
        <end position="97"/>
    </location>
</feature>
<keyword evidence="2" id="KW-0472">Membrane</keyword>
<feature type="transmembrane region" description="Helical" evidence="2">
    <location>
        <begin position="450"/>
        <end position="471"/>
    </location>
</feature>
<name>A0A139IUP5_9PEZI</name>
<dbReference type="AlphaFoldDB" id="A0A139IUP5"/>
<accession>A0A139IUP5</accession>
<evidence type="ECO:0000256" key="1">
    <source>
        <dbReference type="SAM" id="MobiDB-lite"/>
    </source>
</evidence>
<comment type="caution">
    <text evidence="3">The sequence shown here is derived from an EMBL/GenBank/DDBJ whole genome shotgun (WGS) entry which is preliminary data.</text>
</comment>
<keyword evidence="2" id="KW-1133">Transmembrane helix</keyword>
<evidence type="ECO:0008006" key="5">
    <source>
        <dbReference type="Google" id="ProtNLM"/>
    </source>
</evidence>
<dbReference type="STRING" id="113226.A0A139IUP5"/>
<evidence type="ECO:0000313" key="3">
    <source>
        <dbReference type="EMBL" id="KXT18445.1"/>
    </source>
</evidence>
<feature type="transmembrane region" description="Helical" evidence="2">
    <location>
        <begin position="274"/>
        <end position="292"/>
    </location>
</feature>
<evidence type="ECO:0000256" key="2">
    <source>
        <dbReference type="SAM" id="Phobius"/>
    </source>
</evidence>
<dbReference type="OrthoDB" id="2603at2759"/>